<evidence type="ECO:0000313" key="4">
    <source>
        <dbReference type="Proteomes" id="UP000578697"/>
    </source>
</evidence>
<evidence type="ECO:0000313" key="3">
    <source>
        <dbReference type="EMBL" id="QOS39796.1"/>
    </source>
</evidence>
<feature type="chain" id="PRO_5036418337" evidence="1">
    <location>
        <begin position="25"/>
        <end position="234"/>
    </location>
</feature>
<reference evidence="2 4" key="2">
    <citation type="submission" date="2020-08" db="EMBL/GenBank/DDBJ databases">
        <title>Genomic Encyclopedia of Type Strains, Phase IV (KMG-IV): sequencing the most valuable type-strain genomes for metagenomic binning, comparative biology and taxonomic classification.</title>
        <authorList>
            <person name="Goeker M."/>
        </authorList>
    </citation>
    <scope>NUCLEOTIDE SEQUENCE [LARGE SCALE GENOMIC DNA]</scope>
    <source>
        <strain evidence="2 4">DSM 103679</strain>
    </source>
</reference>
<keyword evidence="4" id="KW-1185">Reference proteome</keyword>
<dbReference type="PROSITE" id="PS51257">
    <property type="entry name" value="PROKAR_LIPOPROTEIN"/>
    <property type="match status" value="1"/>
</dbReference>
<dbReference type="EMBL" id="CP031517">
    <property type="protein sequence ID" value="QOS39796.1"/>
    <property type="molecule type" value="Genomic_DNA"/>
</dbReference>
<accession>A0A840S7F3</accession>
<dbReference type="KEGG" id="trc:DYE49_04710"/>
<evidence type="ECO:0000256" key="1">
    <source>
        <dbReference type="SAM" id="SignalP"/>
    </source>
</evidence>
<dbReference type="AlphaFoldDB" id="A0A840S7F3"/>
<dbReference type="Pfam" id="PF04402">
    <property type="entry name" value="SIMPL"/>
    <property type="match status" value="1"/>
</dbReference>
<dbReference type="InterPro" id="IPR052022">
    <property type="entry name" value="26kDa_periplasmic_antigen"/>
</dbReference>
<evidence type="ECO:0000313" key="2">
    <source>
        <dbReference type="EMBL" id="MBB5218519.1"/>
    </source>
</evidence>
<gene>
    <name evidence="3" type="ORF">DYE49_04710</name>
    <name evidence="2" type="ORF">HNP77_000863</name>
</gene>
<organism evidence="2 4">
    <name type="scientific">Treponema rectale</name>
    <dbReference type="NCBI Taxonomy" id="744512"/>
    <lineage>
        <taxon>Bacteria</taxon>
        <taxon>Pseudomonadati</taxon>
        <taxon>Spirochaetota</taxon>
        <taxon>Spirochaetia</taxon>
        <taxon>Spirochaetales</taxon>
        <taxon>Treponemataceae</taxon>
        <taxon>Treponema</taxon>
    </lineage>
</organism>
<dbReference type="PANTHER" id="PTHR34387:SF2">
    <property type="entry name" value="SLR1258 PROTEIN"/>
    <property type="match status" value="1"/>
</dbReference>
<feature type="signal peptide" evidence="1">
    <location>
        <begin position="1"/>
        <end position="24"/>
    </location>
</feature>
<protein>
    <submittedName>
        <fullName evidence="3">DUF541 domain-containing protein</fullName>
    </submittedName>
</protein>
<dbReference type="RefSeq" id="WP_184651936.1">
    <property type="nucleotide sequence ID" value="NZ_JACHFR010000001.1"/>
</dbReference>
<dbReference type="EMBL" id="JACHFR010000001">
    <property type="protein sequence ID" value="MBB5218519.1"/>
    <property type="molecule type" value="Genomic_DNA"/>
</dbReference>
<dbReference type="Gene3D" id="3.30.70.2970">
    <property type="entry name" value="Protein of unknown function (DUF541), domain 2"/>
    <property type="match status" value="1"/>
</dbReference>
<dbReference type="GO" id="GO:0006974">
    <property type="term" value="P:DNA damage response"/>
    <property type="evidence" value="ECO:0007669"/>
    <property type="project" value="TreeGrafter"/>
</dbReference>
<dbReference type="InterPro" id="IPR007497">
    <property type="entry name" value="SIMPL/DUF541"/>
</dbReference>
<dbReference type="PANTHER" id="PTHR34387">
    <property type="entry name" value="SLR1258 PROTEIN"/>
    <property type="match status" value="1"/>
</dbReference>
<dbReference type="Proteomes" id="UP000593591">
    <property type="component" value="Chromosome"/>
</dbReference>
<evidence type="ECO:0000313" key="5">
    <source>
        <dbReference type="Proteomes" id="UP000593591"/>
    </source>
</evidence>
<dbReference type="Proteomes" id="UP000578697">
    <property type="component" value="Unassembled WGS sequence"/>
</dbReference>
<name>A0A840S7F3_9SPIR</name>
<proteinExistence type="predicted"/>
<dbReference type="Gene3D" id="3.30.110.170">
    <property type="entry name" value="Protein of unknown function (DUF541), domain 1"/>
    <property type="match status" value="1"/>
</dbReference>
<sequence>MKKNYFIYVTIITAAFLLSSCTVKQEAAKPLRTITVSGQGSIFVENDTAKIIFSIVTRNYDINKAVSDNAAKSTQVNEALSKAGLLKSDIATSNYSVQQDANPSPTRVNYGAYTVSNSIIVTVRDISRTGEIIDLCVKNGANQFSSLGFYASQTEKAKKEAEVLAIKNAESKAKSLAAASAAKLGKVQTIKTEYIYSEYSAAQADMKTAESYTTSVTPGKSATHAEVTVTYELE</sequence>
<reference evidence="3 5" key="1">
    <citation type="submission" date="2018-08" db="EMBL/GenBank/DDBJ databases">
        <title>The first complete genome of Treponema rectale (CHPAT), a commensal spirochete of the bovine rectum.</title>
        <authorList>
            <person name="Staton G.J."/>
            <person name="Clegg S.R."/>
            <person name="Carter S.D."/>
            <person name="Radford A.D."/>
            <person name="Darby A."/>
            <person name="Hall N."/>
            <person name="Birtles R.J."/>
            <person name="Evans N.J."/>
        </authorList>
    </citation>
    <scope>NUCLEOTIDE SEQUENCE [LARGE SCALE GENOMIC DNA]</scope>
    <source>
        <strain evidence="3 5">CHPA</strain>
    </source>
</reference>
<keyword evidence="1" id="KW-0732">Signal</keyword>